<dbReference type="RefSeq" id="WP_073955806.1">
    <property type="nucleotide sequence ID" value="NZ_JPWH01000019.1"/>
</dbReference>
<feature type="transmembrane region" description="Helical" evidence="1">
    <location>
        <begin position="26"/>
        <end position="44"/>
    </location>
</feature>
<gene>
    <name evidence="2" type="ORF">TH25_19305</name>
</gene>
<keyword evidence="1" id="KW-0472">Membrane</keyword>
<name>A0A367WTL4_9PROT</name>
<reference evidence="2 3" key="1">
    <citation type="submission" date="2014-07" db="EMBL/GenBank/DDBJ databases">
        <title>Draft genome sequence of Thalassospira profundimaris S25-3-2.</title>
        <authorList>
            <person name="Lai Q."/>
            <person name="Shao Z."/>
        </authorList>
    </citation>
    <scope>NUCLEOTIDE SEQUENCE [LARGE SCALE GENOMIC DNA]</scope>
    <source>
        <strain evidence="2 3">S25-3-2</strain>
    </source>
</reference>
<keyword evidence="1" id="KW-0812">Transmembrane</keyword>
<dbReference type="InterPro" id="IPR032118">
    <property type="entry name" value="Phage_holin_HP1"/>
</dbReference>
<dbReference type="Proteomes" id="UP000252517">
    <property type="component" value="Unassembled WGS sequence"/>
</dbReference>
<comment type="caution">
    <text evidence="2">The sequence shown here is derived from an EMBL/GenBank/DDBJ whole genome shotgun (WGS) entry which is preliminary data.</text>
</comment>
<protein>
    <recommendedName>
        <fullName evidence="4">Holin</fullName>
    </recommendedName>
</protein>
<organism evidence="2 3">
    <name type="scientific">Thalassospira profundimaris</name>
    <dbReference type="NCBI Taxonomy" id="502049"/>
    <lineage>
        <taxon>Bacteria</taxon>
        <taxon>Pseudomonadati</taxon>
        <taxon>Pseudomonadota</taxon>
        <taxon>Alphaproteobacteria</taxon>
        <taxon>Rhodospirillales</taxon>
        <taxon>Thalassospiraceae</taxon>
        <taxon>Thalassospira</taxon>
    </lineage>
</organism>
<sequence length="64" mass="6970">MDKTTITAYAASGSGFLVGLSTNEKLAMLSAVVAIGTFIVNWIYKHLHYRLALKAANLKAERKT</sequence>
<keyword evidence="1" id="KW-1133">Transmembrane helix</keyword>
<dbReference type="AlphaFoldDB" id="A0A367WTL4"/>
<accession>A0A367WTL4</accession>
<dbReference type="Pfam" id="PF16080">
    <property type="entry name" value="Phage_holin_2_3"/>
    <property type="match status" value="1"/>
</dbReference>
<evidence type="ECO:0000313" key="2">
    <source>
        <dbReference type="EMBL" id="RCK44806.1"/>
    </source>
</evidence>
<evidence type="ECO:0008006" key="4">
    <source>
        <dbReference type="Google" id="ProtNLM"/>
    </source>
</evidence>
<evidence type="ECO:0000256" key="1">
    <source>
        <dbReference type="SAM" id="Phobius"/>
    </source>
</evidence>
<dbReference type="EMBL" id="JPWH01000019">
    <property type="protein sequence ID" value="RCK44806.1"/>
    <property type="molecule type" value="Genomic_DNA"/>
</dbReference>
<proteinExistence type="predicted"/>
<evidence type="ECO:0000313" key="3">
    <source>
        <dbReference type="Proteomes" id="UP000252517"/>
    </source>
</evidence>